<dbReference type="InterPro" id="IPR035973">
    <property type="entry name" value="Cyt_c_oxidase_su3-like_sf"/>
</dbReference>
<evidence type="ECO:0000313" key="14">
    <source>
        <dbReference type="Proteomes" id="UP000215999"/>
    </source>
</evidence>
<keyword evidence="7 11" id="KW-0472">Membrane</keyword>
<proteinExistence type="inferred from homology"/>
<keyword evidence="14" id="KW-1185">Reference proteome</keyword>
<evidence type="ECO:0000256" key="4">
    <source>
        <dbReference type="ARBA" id="ARBA00022692"/>
    </source>
</evidence>
<dbReference type="InterPro" id="IPR000298">
    <property type="entry name" value="Cyt_c_oxidase-like_su3"/>
</dbReference>
<dbReference type="CDD" id="cd01665">
    <property type="entry name" value="Cyt_c_Oxidase_III"/>
    <property type="match status" value="1"/>
</dbReference>
<feature type="transmembrane region" description="Helical" evidence="11">
    <location>
        <begin position="178"/>
        <end position="196"/>
    </location>
</feature>
<evidence type="ECO:0000256" key="7">
    <source>
        <dbReference type="ARBA" id="ARBA00023136"/>
    </source>
</evidence>
<feature type="transmembrane region" description="Helical" evidence="11">
    <location>
        <begin position="110"/>
        <end position="130"/>
    </location>
</feature>
<comment type="similarity">
    <text evidence="2">Belongs to the cytochrome c oxidase subunit 3 family.</text>
</comment>
<dbReference type="Gene3D" id="1.20.120.80">
    <property type="entry name" value="Cytochrome c oxidase, subunit III, four-helix bundle"/>
    <property type="match status" value="1"/>
</dbReference>
<sequence length="312" mass="34548">MANPYDEHDQAMTPLQSSQAETHPNHKHETYYVPATSAWPIVGAVALFLIALGAGSTVGGLMAGQGPWVLLAGVGLLLIMLTGWFRDVIRESMGGLYSAQLDRSFRQGMSWFIFSEIMFFAAFFGALFYARMIAVPWLGGAGNNAMTNAVLWPEFIAQWPLIVTPSGGETQAMGPLGLPLYNTLILLTSSVTIHIAHTALEKDNRPRLTLFLLLTVLLGGLFVYLQGVEYIHAYQDMGLTLDSGVYGNTFFMLTGFHGLHVTLGTIILFIVWCRVLKGHFSAEKHFAFQAGAWYWHFVDVVWLGLFTFVYIL</sequence>
<evidence type="ECO:0000256" key="11">
    <source>
        <dbReference type="SAM" id="Phobius"/>
    </source>
</evidence>
<dbReference type="PANTHER" id="PTHR11403">
    <property type="entry name" value="CYTOCHROME C OXIDASE SUBUNIT III"/>
    <property type="match status" value="1"/>
</dbReference>
<dbReference type="Proteomes" id="UP000215999">
    <property type="component" value="Unassembled WGS sequence"/>
</dbReference>
<keyword evidence="5" id="KW-1278">Translocase</keyword>
<evidence type="ECO:0000256" key="3">
    <source>
        <dbReference type="ARBA" id="ARBA00012949"/>
    </source>
</evidence>
<comment type="caution">
    <text evidence="13">The sequence shown here is derived from an EMBL/GenBank/DDBJ whole genome shotgun (WGS) entry which is preliminary data.</text>
</comment>
<feature type="compositionally biased region" description="Polar residues" evidence="10">
    <location>
        <begin position="13"/>
        <end position="22"/>
    </location>
</feature>
<dbReference type="Gene3D" id="1.10.287.70">
    <property type="match status" value="1"/>
</dbReference>
<name>A0ABX4G061_9GAMM</name>
<feature type="domain" description="Heme-copper oxidase subunit III family profile" evidence="12">
    <location>
        <begin position="27"/>
        <end position="312"/>
    </location>
</feature>
<evidence type="ECO:0000256" key="10">
    <source>
        <dbReference type="SAM" id="MobiDB-lite"/>
    </source>
</evidence>
<keyword evidence="4 11" id="KW-0812">Transmembrane</keyword>
<feature type="region of interest" description="Disordered" evidence="10">
    <location>
        <begin position="1"/>
        <end position="24"/>
    </location>
</feature>
<evidence type="ECO:0000256" key="9">
    <source>
        <dbReference type="ARBA" id="ARBA00031625"/>
    </source>
</evidence>
<dbReference type="EC" id="7.1.1.9" evidence="3"/>
<dbReference type="EMBL" id="NOIF01000035">
    <property type="protein sequence ID" value="OZS44508.1"/>
    <property type="molecule type" value="Genomic_DNA"/>
</dbReference>
<gene>
    <name evidence="13" type="ORF">ASV53_07835</name>
</gene>
<keyword evidence="6 11" id="KW-1133">Transmembrane helix</keyword>
<dbReference type="PROSITE" id="PS50253">
    <property type="entry name" value="COX3"/>
    <property type="match status" value="1"/>
</dbReference>
<evidence type="ECO:0000256" key="5">
    <source>
        <dbReference type="ARBA" id="ARBA00022967"/>
    </source>
</evidence>
<feature type="transmembrane region" description="Helical" evidence="11">
    <location>
        <begin position="293"/>
        <end position="311"/>
    </location>
</feature>
<feature type="transmembrane region" description="Helical" evidence="11">
    <location>
        <begin position="38"/>
        <end position="62"/>
    </location>
</feature>
<accession>A0ABX4G061</accession>
<protein>
    <recommendedName>
        <fullName evidence="3">cytochrome-c oxidase</fullName>
        <ecNumber evidence="3">7.1.1.9</ecNumber>
    </recommendedName>
    <alternativeName>
        <fullName evidence="8">Cytochrome aa3 subunit 3</fullName>
    </alternativeName>
    <alternativeName>
        <fullName evidence="9">Cytochrome c oxidase polypeptide III</fullName>
    </alternativeName>
</protein>
<evidence type="ECO:0000256" key="8">
    <source>
        <dbReference type="ARBA" id="ARBA00031400"/>
    </source>
</evidence>
<evidence type="ECO:0000256" key="6">
    <source>
        <dbReference type="ARBA" id="ARBA00022989"/>
    </source>
</evidence>
<feature type="transmembrane region" description="Helical" evidence="11">
    <location>
        <begin position="68"/>
        <end position="89"/>
    </location>
</feature>
<reference evidence="13 14" key="1">
    <citation type="journal article" date="2016" name="Antonie Van Leeuwenhoek">
        <title>Photobacterium sanguinicancri sp. nov. isolated from marine animals.</title>
        <authorList>
            <person name="Gomez-Gil B."/>
            <person name="Roque A."/>
            <person name="Rotllant G."/>
            <person name="Romalde J.L."/>
            <person name="Doce A."/>
            <person name="Eggermont M."/>
            <person name="Defoirdt T."/>
        </authorList>
    </citation>
    <scope>NUCLEOTIDE SEQUENCE [LARGE SCALE GENOMIC DNA]</scope>
    <source>
        <strain evidence="13 14">CAIM 1827</strain>
    </source>
</reference>
<dbReference type="InterPro" id="IPR013833">
    <property type="entry name" value="Cyt_c_oxidase_su3_a-hlx"/>
</dbReference>
<dbReference type="PANTHER" id="PTHR11403:SF7">
    <property type="entry name" value="CYTOCHROME C OXIDASE SUBUNIT 3"/>
    <property type="match status" value="1"/>
</dbReference>
<evidence type="ECO:0000256" key="2">
    <source>
        <dbReference type="ARBA" id="ARBA00010581"/>
    </source>
</evidence>
<feature type="transmembrane region" description="Helical" evidence="11">
    <location>
        <begin position="245"/>
        <end position="272"/>
    </location>
</feature>
<dbReference type="SUPFAM" id="SSF81452">
    <property type="entry name" value="Cytochrome c oxidase subunit III-like"/>
    <property type="match status" value="1"/>
</dbReference>
<dbReference type="InterPro" id="IPR033945">
    <property type="entry name" value="Cyt_c_oxase_su3_dom"/>
</dbReference>
<evidence type="ECO:0000256" key="1">
    <source>
        <dbReference type="ARBA" id="ARBA00004141"/>
    </source>
</evidence>
<dbReference type="Pfam" id="PF00510">
    <property type="entry name" value="COX3"/>
    <property type="match status" value="1"/>
</dbReference>
<evidence type="ECO:0000313" key="13">
    <source>
        <dbReference type="EMBL" id="OZS44508.1"/>
    </source>
</evidence>
<comment type="subcellular location">
    <subcellularLocation>
        <location evidence="1">Membrane</location>
        <topology evidence="1">Multi-pass membrane protein</topology>
    </subcellularLocation>
</comment>
<dbReference type="InterPro" id="IPR024791">
    <property type="entry name" value="Cyt_c/ubiquinol_Oxase_su3"/>
</dbReference>
<evidence type="ECO:0000259" key="12">
    <source>
        <dbReference type="PROSITE" id="PS50253"/>
    </source>
</evidence>
<feature type="compositionally biased region" description="Basic and acidic residues" evidence="10">
    <location>
        <begin position="1"/>
        <end position="10"/>
    </location>
</feature>
<organism evidence="13 14">
    <name type="scientific">Photobacterium sanguinicancri</name>
    <dbReference type="NCBI Taxonomy" id="875932"/>
    <lineage>
        <taxon>Bacteria</taxon>
        <taxon>Pseudomonadati</taxon>
        <taxon>Pseudomonadota</taxon>
        <taxon>Gammaproteobacteria</taxon>
        <taxon>Vibrionales</taxon>
        <taxon>Vibrionaceae</taxon>
        <taxon>Photobacterium</taxon>
    </lineage>
</organism>
<feature type="transmembrane region" description="Helical" evidence="11">
    <location>
        <begin position="208"/>
        <end position="225"/>
    </location>
</feature>